<organism evidence="10 11">
    <name type="scientific">Kingdonia uniflora</name>
    <dbReference type="NCBI Taxonomy" id="39325"/>
    <lineage>
        <taxon>Eukaryota</taxon>
        <taxon>Viridiplantae</taxon>
        <taxon>Streptophyta</taxon>
        <taxon>Embryophyta</taxon>
        <taxon>Tracheophyta</taxon>
        <taxon>Spermatophyta</taxon>
        <taxon>Magnoliopsida</taxon>
        <taxon>Ranunculales</taxon>
        <taxon>Circaeasteraceae</taxon>
        <taxon>Kingdonia</taxon>
    </lineage>
</organism>
<evidence type="ECO:0000256" key="5">
    <source>
        <dbReference type="ARBA" id="ARBA00023163"/>
    </source>
</evidence>
<evidence type="ECO:0000256" key="8">
    <source>
        <dbReference type="RuleBase" id="RU004549"/>
    </source>
</evidence>
<dbReference type="EMBL" id="JACGCM010002332">
    <property type="protein sequence ID" value="KAF6141047.1"/>
    <property type="molecule type" value="Genomic_DNA"/>
</dbReference>
<sequence>MGSSQVVGWPPVRAHRIKSLADHRSVDAEIDKIEDYMNKKKEDSTKNHIVREKIHQGDSLFVKVNRDGDPIGRKVDVCAHACYETLAKALEEMFDNPTTSAYSICSTCDNEHGVEVTKPSKLLKGSSDFALTYEDKDGDLMLAGDVPWR</sequence>
<dbReference type="GO" id="GO:0009734">
    <property type="term" value="P:auxin-activated signaling pathway"/>
    <property type="evidence" value="ECO:0007669"/>
    <property type="project" value="UniProtKB-UniRule"/>
</dbReference>
<evidence type="ECO:0000313" key="10">
    <source>
        <dbReference type="EMBL" id="KAF6141047.1"/>
    </source>
</evidence>
<comment type="subunit">
    <text evidence="8">Homodimers and heterodimers.</text>
</comment>
<keyword evidence="7 8" id="KW-0927">Auxin signaling pathway</keyword>
<feature type="domain" description="PB1" evidence="9">
    <location>
        <begin position="59"/>
        <end position="149"/>
    </location>
</feature>
<name>A0A7J7LEJ0_9MAGN</name>
<evidence type="ECO:0000256" key="7">
    <source>
        <dbReference type="ARBA" id="ARBA00023294"/>
    </source>
</evidence>
<protein>
    <recommendedName>
        <fullName evidence="8">Auxin-responsive protein</fullName>
    </recommendedName>
</protein>
<evidence type="ECO:0000256" key="3">
    <source>
        <dbReference type="ARBA" id="ARBA00022491"/>
    </source>
</evidence>
<keyword evidence="11" id="KW-1185">Reference proteome</keyword>
<dbReference type="AlphaFoldDB" id="A0A7J7LEJ0"/>
<dbReference type="InterPro" id="IPR003311">
    <property type="entry name" value="AUX_IAA"/>
</dbReference>
<dbReference type="PANTHER" id="PTHR31734:SF6">
    <property type="entry name" value="AUXIN-RESPONSIVE PROTEIN IAA11"/>
    <property type="match status" value="1"/>
</dbReference>
<comment type="function">
    <text evidence="8">Aux/IAA proteins are short-lived transcriptional factors that function as repressors of early auxin response genes at low auxin concentrations.</text>
</comment>
<comment type="similarity">
    <text evidence="2 8">Belongs to the Aux/IAA family.</text>
</comment>
<gene>
    <name evidence="10" type="ORF">GIB67_006492</name>
</gene>
<keyword evidence="3 8" id="KW-0678">Repressor</keyword>
<comment type="caution">
    <text evidence="10">The sequence shown here is derived from an EMBL/GenBank/DDBJ whole genome shotgun (WGS) entry which is preliminary data.</text>
</comment>
<dbReference type="Gene3D" id="3.10.20.90">
    <property type="entry name" value="Phosphatidylinositol 3-kinase Catalytic Subunit, Chain A, domain 1"/>
    <property type="match status" value="1"/>
</dbReference>
<evidence type="ECO:0000256" key="6">
    <source>
        <dbReference type="ARBA" id="ARBA00023242"/>
    </source>
</evidence>
<dbReference type="OrthoDB" id="773336at2759"/>
<dbReference type="SUPFAM" id="SSF54277">
    <property type="entry name" value="CAD &amp; PB1 domains"/>
    <property type="match status" value="1"/>
</dbReference>
<keyword evidence="5 8" id="KW-0804">Transcription</keyword>
<evidence type="ECO:0000256" key="4">
    <source>
        <dbReference type="ARBA" id="ARBA00023015"/>
    </source>
</evidence>
<keyword evidence="6 8" id="KW-0539">Nucleus</keyword>
<comment type="subcellular location">
    <subcellularLocation>
        <location evidence="1 8">Nucleus</location>
    </subcellularLocation>
</comment>
<proteinExistence type="inferred from homology"/>
<dbReference type="PROSITE" id="PS51745">
    <property type="entry name" value="PB1"/>
    <property type="match status" value="1"/>
</dbReference>
<evidence type="ECO:0000259" key="9">
    <source>
        <dbReference type="PROSITE" id="PS51745"/>
    </source>
</evidence>
<evidence type="ECO:0000256" key="2">
    <source>
        <dbReference type="ARBA" id="ARBA00006728"/>
    </source>
</evidence>
<dbReference type="Pfam" id="PF02309">
    <property type="entry name" value="AUX_IAA"/>
    <property type="match status" value="1"/>
</dbReference>
<dbReference type="InterPro" id="IPR033389">
    <property type="entry name" value="AUX/IAA_dom"/>
</dbReference>
<evidence type="ECO:0000313" key="11">
    <source>
        <dbReference type="Proteomes" id="UP000541444"/>
    </source>
</evidence>
<accession>A0A7J7LEJ0</accession>
<reference evidence="10 11" key="1">
    <citation type="journal article" date="2020" name="IScience">
        <title>Genome Sequencing of the Endangered Kingdonia uniflora (Circaeasteraceae, Ranunculales) Reveals Potential Mechanisms of Evolutionary Specialization.</title>
        <authorList>
            <person name="Sun Y."/>
            <person name="Deng T."/>
            <person name="Zhang A."/>
            <person name="Moore M.J."/>
            <person name="Landis J.B."/>
            <person name="Lin N."/>
            <person name="Zhang H."/>
            <person name="Zhang X."/>
            <person name="Huang J."/>
            <person name="Zhang X."/>
            <person name="Sun H."/>
            <person name="Wang H."/>
        </authorList>
    </citation>
    <scope>NUCLEOTIDE SEQUENCE [LARGE SCALE GENOMIC DNA]</scope>
    <source>
        <strain evidence="10">TB1705</strain>
        <tissue evidence="10">Leaf</tissue>
    </source>
</reference>
<evidence type="ECO:0000256" key="1">
    <source>
        <dbReference type="ARBA" id="ARBA00004123"/>
    </source>
</evidence>
<dbReference type="GO" id="GO:0005634">
    <property type="term" value="C:nucleus"/>
    <property type="evidence" value="ECO:0007669"/>
    <property type="project" value="UniProtKB-SubCell"/>
</dbReference>
<keyword evidence="4 8" id="KW-0805">Transcription regulation</keyword>
<dbReference type="InterPro" id="IPR053793">
    <property type="entry name" value="PB1-like"/>
</dbReference>
<dbReference type="GO" id="GO:0006355">
    <property type="term" value="P:regulation of DNA-templated transcription"/>
    <property type="evidence" value="ECO:0007669"/>
    <property type="project" value="InterPro"/>
</dbReference>
<dbReference type="Proteomes" id="UP000541444">
    <property type="component" value="Unassembled WGS sequence"/>
</dbReference>
<dbReference type="PANTHER" id="PTHR31734">
    <property type="entry name" value="AUXIN-RESPONSIVE PROTEIN IAA17"/>
    <property type="match status" value="1"/>
</dbReference>